<reference evidence="1 2" key="1">
    <citation type="submission" date="2012-10" db="EMBL/GenBank/DDBJ databases">
        <authorList>
            <person name="Harkins D.M."/>
            <person name="Durkin A.S."/>
            <person name="Brinkac L.M."/>
            <person name="Haft D.H."/>
            <person name="Selengut J.D."/>
            <person name="Sanka R."/>
            <person name="DePew J."/>
            <person name="Purushe J."/>
            <person name="Chanthongthip A."/>
            <person name="Lattana O."/>
            <person name="Phetsouvanh R."/>
            <person name="Newton P.N."/>
            <person name="Vinetz J.M."/>
            <person name="Sutton G.G."/>
            <person name="Nierman W.C."/>
            <person name="Fouts D.E."/>
        </authorList>
    </citation>
    <scope>NUCLEOTIDE SEQUENCE [LARGE SCALE GENOMIC DNA]</scope>
    <source>
        <strain evidence="1 2">UI 12758</strain>
    </source>
</reference>
<sequence length="239" mass="27912">MKMIQNILRKEKVKTWNQLKGSKFFRCCCLFIILFFFDCLPDSQSSENNLFLSLLSLPKNQGIILRNDKSIAKSKTTRKYGWVTFTSQVTGKKIQADPERPDGWLRVNASSNTDFTTFTLYQDGKDPDCIKGGPIRVEPTAYRNYYWNWWLGGGAGNYAYYPKYKDGSNKLQIYVLKVSGCLESGDRVLFSDYDIITQDDYFVIDWDGGSWNEYLFLWYKFPKVQRGYFYVQLNEGPEE</sequence>
<dbReference type="NCBIfam" id="NF047454">
    <property type="entry name" value="SphinmyaseLepto"/>
    <property type="match status" value="1"/>
</dbReference>
<proteinExistence type="predicted"/>
<evidence type="ECO:0000313" key="1">
    <source>
        <dbReference type="EMBL" id="EKR53919.1"/>
    </source>
</evidence>
<protein>
    <submittedName>
        <fullName evidence="1">Uncharacterized protein</fullName>
    </submittedName>
</protein>
<dbReference type="RefSeq" id="WP_000782163.1">
    <property type="nucleotide sequence ID" value="NZ_AHNR02000058.1"/>
</dbReference>
<accession>A0A0E2DE40</accession>
<dbReference type="Proteomes" id="UP000001340">
    <property type="component" value="Unassembled WGS sequence"/>
</dbReference>
<dbReference type="EMBL" id="AHNR02000058">
    <property type="protein sequence ID" value="EKR53919.1"/>
    <property type="molecule type" value="Genomic_DNA"/>
</dbReference>
<name>A0A0E2DE40_LEPIR</name>
<dbReference type="AlphaFoldDB" id="A0A0E2DE40"/>
<comment type="caution">
    <text evidence="1">The sequence shown here is derived from an EMBL/GenBank/DDBJ whole genome shotgun (WGS) entry which is preliminary data.</text>
</comment>
<gene>
    <name evidence="1" type="ORF">LEP1GSC105_1131</name>
</gene>
<evidence type="ECO:0000313" key="2">
    <source>
        <dbReference type="Proteomes" id="UP000001340"/>
    </source>
</evidence>
<organism evidence="1 2">
    <name type="scientific">Leptospira interrogans str. UI 12758</name>
    <dbReference type="NCBI Taxonomy" id="1049938"/>
    <lineage>
        <taxon>Bacteria</taxon>
        <taxon>Pseudomonadati</taxon>
        <taxon>Spirochaetota</taxon>
        <taxon>Spirochaetia</taxon>
        <taxon>Leptospirales</taxon>
        <taxon>Leptospiraceae</taxon>
        <taxon>Leptospira</taxon>
    </lineage>
</organism>